<dbReference type="RefSeq" id="WP_394835961.1">
    <property type="nucleotide sequence ID" value="NZ_CP089929.1"/>
</dbReference>
<gene>
    <name evidence="1" type="ORF">LVJ94_03525</name>
</gene>
<evidence type="ECO:0000313" key="2">
    <source>
        <dbReference type="Proteomes" id="UP001374803"/>
    </source>
</evidence>
<reference evidence="1" key="1">
    <citation type="submission" date="2021-12" db="EMBL/GenBank/DDBJ databases">
        <title>Discovery of the Pendulisporaceae a myxobacterial family with distinct sporulation behavior and unique specialized metabolism.</title>
        <authorList>
            <person name="Garcia R."/>
            <person name="Popoff A."/>
            <person name="Bader C.D."/>
            <person name="Loehr J."/>
            <person name="Walesch S."/>
            <person name="Walt C."/>
            <person name="Boldt J."/>
            <person name="Bunk B."/>
            <person name="Haeckl F.J.F.P.J."/>
            <person name="Gunesch A.P."/>
            <person name="Birkelbach J."/>
            <person name="Nuebel U."/>
            <person name="Pietschmann T."/>
            <person name="Bach T."/>
            <person name="Mueller R."/>
        </authorList>
    </citation>
    <scope>NUCLEOTIDE SEQUENCE</scope>
    <source>
        <strain evidence="1">MSr11367</strain>
    </source>
</reference>
<organism evidence="1 2">
    <name type="scientific">Pendulispora rubella</name>
    <dbReference type="NCBI Taxonomy" id="2741070"/>
    <lineage>
        <taxon>Bacteria</taxon>
        <taxon>Pseudomonadati</taxon>
        <taxon>Myxococcota</taxon>
        <taxon>Myxococcia</taxon>
        <taxon>Myxococcales</taxon>
        <taxon>Sorangiineae</taxon>
        <taxon>Pendulisporaceae</taxon>
        <taxon>Pendulispora</taxon>
    </lineage>
</organism>
<accession>A0ABZ2LAU6</accession>
<dbReference type="Proteomes" id="UP001374803">
    <property type="component" value="Chromosome"/>
</dbReference>
<evidence type="ECO:0008006" key="3">
    <source>
        <dbReference type="Google" id="ProtNLM"/>
    </source>
</evidence>
<name>A0ABZ2LAU6_9BACT</name>
<keyword evidence="2" id="KW-1185">Reference proteome</keyword>
<dbReference type="EMBL" id="CP089983">
    <property type="protein sequence ID" value="WXB06315.1"/>
    <property type="molecule type" value="Genomic_DNA"/>
</dbReference>
<evidence type="ECO:0000313" key="1">
    <source>
        <dbReference type="EMBL" id="WXB06315.1"/>
    </source>
</evidence>
<proteinExistence type="predicted"/>
<protein>
    <recommendedName>
        <fullName evidence="3">Lipoprotein</fullName>
    </recommendedName>
</protein>
<sequence>MKMTWTRGLAIGFIATGIMLSGCSDDGDAYDGLFSERQANANQASIFGVWGTSVDDSQIVDYRLRFARDTVTFAARCKSADGRASKVVGVTAASEVTEQRVVIKESAKEEIYVASNEKCTLSLHPGTHPVQIVDGKMQLPLATEDGSIEATWEKMTD</sequence>
<dbReference type="PROSITE" id="PS51257">
    <property type="entry name" value="PROKAR_LIPOPROTEIN"/>
    <property type="match status" value="1"/>
</dbReference>